<evidence type="ECO:0000313" key="2">
    <source>
        <dbReference type="Proteomes" id="UP000704712"/>
    </source>
</evidence>
<feature type="non-terminal residue" evidence="1">
    <location>
        <position position="68"/>
    </location>
</feature>
<comment type="caution">
    <text evidence="1">The sequence shown here is derived from an EMBL/GenBank/DDBJ whole genome shotgun (WGS) entry which is preliminary data.</text>
</comment>
<protein>
    <submittedName>
        <fullName evidence="1">Uncharacterized protein</fullName>
    </submittedName>
</protein>
<gene>
    <name evidence="1" type="ORF">GN958_ATG13028</name>
</gene>
<evidence type="ECO:0000313" key="1">
    <source>
        <dbReference type="EMBL" id="KAF4137745.1"/>
    </source>
</evidence>
<proteinExistence type="predicted"/>
<name>A0A8S9U9J0_PHYIN</name>
<organism evidence="1 2">
    <name type="scientific">Phytophthora infestans</name>
    <name type="common">Potato late blight agent</name>
    <name type="synonym">Botrytis infestans</name>
    <dbReference type="NCBI Taxonomy" id="4787"/>
    <lineage>
        <taxon>Eukaryota</taxon>
        <taxon>Sar</taxon>
        <taxon>Stramenopiles</taxon>
        <taxon>Oomycota</taxon>
        <taxon>Peronosporomycetes</taxon>
        <taxon>Peronosporales</taxon>
        <taxon>Peronosporaceae</taxon>
        <taxon>Phytophthora</taxon>
    </lineage>
</organism>
<feature type="non-terminal residue" evidence="1">
    <location>
        <position position="1"/>
    </location>
</feature>
<reference evidence="1" key="1">
    <citation type="submission" date="2020-03" db="EMBL/GenBank/DDBJ databases">
        <title>Hybrid Assembly of Korean Phytophthora infestans isolates.</title>
        <authorList>
            <person name="Prokchorchik M."/>
            <person name="Lee Y."/>
            <person name="Seo J."/>
            <person name="Cho J.-H."/>
            <person name="Park Y.-E."/>
            <person name="Jang D.-C."/>
            <person name="Im J.-S."/>
            <person name="Choi J.-G."/>
            <person name="Park H.-J."/>
            <person name="Lee G.-B."/>
            <person name="Lee Y.-G."/>
            <person name="Hong S.-Y."/>
            <person name="Cho K."/>
            <person name="Sohn K.H."/>
        </authorList>
    </citation>
    <scope>NUCLEOTIDE SEQUENCE</scope>
    <source>
        <strain evidence="1">KR_2_A2</strain>
    </source>
</reference>
<accession>A0A8S9U9J0</accession>
<dbReference type="EMBL" id="JAACNO010001750">
    <property type="protein sequence ID" value="KAF4137745.1"/>
    <property type="molecule type" value="Genomic_DNA"/>
</dbReference>
<dbReference type="AlphaFoldDB" id="A0A8S9U9J0"/>
<dbReference type="Proteomes" id="UP000704712">
    <property type="component" value="Unassembled WGS sequence"/>
</dbReference>
<sequence length="68" mass="7993">FHTRNAFRCGSEDSETVVAYIQVTIRSEKKFKKERLRQLIEEMGPDFKVYERYNLPGAPDPTSDDRLL</sequence>